<feature type="transmembrane region" description="Helical" evidence="1">
    <location>
        <begin position="12"/>
        <end position="30"/>
    </location>
</feature>
<feature type="transmembrane region" description="Helical" evidence="1">
    <location>
        <begin position="109"/>
        <end position="129"/>
    </location>
</feature>
<evidence type="ECO:0000259" key="2">
    <source>
        <dbReference type="Pfam" id="PF20152"/>
    </source>
</evidence>
<feature type="transmembrane region" description="Helical" evidence="1">
    <location>
        <begin position="66"/>
        <end position="89"/>
    </location>
</feature>
<evidence type="ECO:0000256" key="1">
    <source>
        <dbReference type="SAM" id="Phobius"/>
    </source>
</evidence>
<dbReference type="OMA" id="TICAICT"/>
<dbReference type="OrthoDB" id="3263055at2759"/>
<keyword evidence="1" id="KW-0472">Membrane</keyword>
<keyword evidence="4" id="KW-1185">Reference proteome</keyword>
<evidence type="ECO:0000313" key="3">
    <source>
        <dbReference type="EMBL" id="SJL14617.1"/>
    </source>
</evidence>
<sequence>MSSPVEVPALHTTMGALMIGTILAGVLWGVSCMQTYEYFSVRIRASQPAPLPIPTQMYRKTDDPRLKVMVVIVFLLDTVQQVFVTHTLYEYLVVHYFDPANLGVVEWSLLAQVAPSGFIALLVQSFFTYRVYICKAFLPLLTLSILTTSIVSRKNIPITLFLGSLVLGEFGVTIAYFVRGWSVKLVAEIPSKLTDLSRSMNAVGAAGDMCITISLIYLLQRSKSGFRRTDAMMNQLILFSLNSGLLTSICAITSLILVLVCPDTFLYITFYIILGRLYTNSFLATLNARFKIRGQQDGESFMAAVSMDATSVERRTLPGLTSGNSSKPQHIVIKRETEIEVLADYELGVSEFQLFTTEEGLKVSSQRIVATMMRLLALRVSMPSDPYLMSLLYPTLTEPLKYRA</sequence>
<organism evidence="3 4">
    <name type="scientific">Armillaria ostoyae</name>
    <name type="common">Armillaria root rot fungus</name>
    <dbReference type="NCBI Taxonomy" id="47428"/>
    <lineage>
        <taxon>Eukaryota</taxon>
        <taxon>Fungi</taxon>
        <taxon>Dikarya</taxon>
        <taxon>Basidiomycota</taxon>
        <taxon>Agaricomycotina</taxon>
        <taxon>Agaricomycetes</taxon>
        <taxon>Agaricomycetidae</taxon>
        <taxon>Agaricales</taxon>
        <taxon>Marasmiineae</taxon>
        <taxon>Physalacriaceae</taxon>
        <taxon>Armillaria</taxon>
    </lineage>
</organism>
<dbReference type="STRING" id="47428.A0A284S0V7"/>
<feature type="transmembrane region" description="Helical" evidence="1">
    <location>
        <begin position="239"/>
        <end position="259"/>
    </location>
</feature>
<feature type="domain" description="DUF6534" evidence="2">
    <location>
        <begin position="205"/>
        <end position="289"/>
    </location>
</feature>
<keyword evidence="1" id="KW-0812">Transmembrane</keyword>
<feature type="transmembrane region" description="Helical" evidence="1">
    <location>
        <begin position="158"/>
        <end position="178"/>
    </location>
</feature>
<reference evidence="4" key="1">
    <citation type="journal article" date="2017" name="Nat. Ecol. Evol.">
        <title>Genome expansion and lineage-specific genetic innovations in the forest pathogenic fungi Armillaria.</title>
        <authorList>
            <person name="Sipos G."/>
            <person name="Prasanna A.N."/>
            <person name="Walter M.C."/>
            <person name="O'Connor E."/>
            <person name="Balint B."/>
            <person name="Krizsan K."/>
            <person name="Kiss B."/>
            <person name="Hess J."/>
            <person name="Varga T."/>
            <person name="Slot J."/>
            <person name="Riley R."/>
            <person name="Boka B."/>
            <person name="Rigling D."/>
            <person name="Barry K."/>
            <person name="Lee J."/>
            <person name="Mihaltcheva S."/>
            <person name="LaButti K."/>
            <person name="Lipzen A."/>
            <person name="Waldron R."/>
            <person name="Moloney N.M."/>
            <person name="Sperisen C."/>
            <person name="Kredics L."/>
            <person name="Vagvoelgyi C."/>
            <person name="Patrignani A."/>
            <person name="Fitzpatrick D."/>
            <person name="Nagy I."/>
            <person name="Doyle S."/>
            <person name="Anderson J.B."/>
            <person name="Grigoriev I.V."/>
            <person name="Gueldener U."/>
            <person name="Muensterkoetter M."/>
            <person name="Nagy L.G."/>
        </authorList>
    </citation>
    <scope>NUCLEOTIDE SEQUENCE [LARGE SCALE GENOMIC DNA]</scope>
    <source>
        <strain evidence="4">C18/9</strain>
    </source>
</reference>
<dbReference type="PANTHER" id="PTHR40465:SF1">
    <property type="entry name" value="DUF6534 DOMAIN-CONTAINING PROTEIN"/>
    <property type="match status" value="1"/>
</dbReference>
<gene>
    <name evidence="3" type="ORF">ARMOST_18080</name>
</gene>
<dbReference type="EMBL" id="FUEG01000024">
    <property type="protein sequence ID" value="SJL14617.1"/>
    <property type="molecule type" value="Genomic_DNA"/>
</dbReference>
<name>A0A284S0V7_ARMOS</name>
<keyword evidence="1" id="KW-1133">Transmembrane helix</keyword>
<protein>
    <recommendedName>
        <fullName evidence="2">DUF6534 domain-containing protein</fullName>
    </recommendedName>
</protein>
<dbReference type="AlphaFoldDB" id="A0A284S0V7"/>
<dbReference type="PANTHER" id="PTHR40465">
    <property type="entry name" value="CHROMOSOME 1, WHOLE GENOME SHOTGUN SEQUENCE"/>
    <property type="match status" value="1"/>
</dbReference>
<accession>A0A284S0V7</accession>
<dbReference type="Pfam" id="PF20152">
    <property type="entry name" value="DUF6534"/>
    <property type="match status" value="1"/>
</dbReference>
<proteinExistence type="predicted"/>
<feature type="transmembrane region" description="Helical" evidence="1">
    <location>
        <begin position="265"/>
        <end position="286"/>
    </location>
</feature>
<evidence type="ECO:0000313" key="4">
    <source>
        <dbReference type="Proteomes" id="UP000219338"/>
    </source>
</evidence>
<dbReference type="Proteomes" id="UP000219338">
    <property type="component" value="Unassembled WGS sequence"/>
</dbReference>
<dbReference type="InterPro" id="IPR045339">
    <property type="entry name" value="DUF6534"/>
</dbReference>